<protein>
    <submittedName>
        <fullName evidence="1">Uncharacterized protein</fullName>
    </submittedName>
</protein>
<organism evidence="1 2">
    <name type="scientific">Dallia pectoralis</name>
    <name type="common">Alaska blackfish</name>
    <dbReference type="NCBI Taxonomy" id="75939"/>
    <lineage>
        <taxon>Eukaryota</taxon>
        <taxon>Metazoa</taxon>
        <taxon>Chordata</taxon>
        <taxon>Craniata</taxon>
        <taxon>Vertebrata</taxon>
        <taxon>Euteleostomi</taxon>
        <taxon>Actinopterygii</taxon>
        <taxon>Neopterygii</taxon>
        <taxon>Teleostei</taxon>
        <taxon>Protacanthopterygii</taxon>
        <taxon>Esociformes</taxon>
        <taxon>Umbridae</taxon>
        <taxon>Dallia</taxon>
    </lineage>
</organism>
<dbReference type="Proteomes" id="UP001157502">
    <property type="component" value="Chromosome 22"/>
</dbReference>
<evidence type="ECO:0000313" key="1">
    <source>
        <dbReference type="EMBL" id="KAJ7994624.1"/>
    </source>
</evidence>
<sequence>MDIFLLGRPFNISARLLAQKAVRLLYSKTADIKIPISNGGFEKTVNTQANYTVRQWLWAKMKERNQPKASFLSNLASFLCGRAPLPPAVDVESRQRFTWAECYRDESWQLELACIYFINRG</sequence>
<accession>A0ACC2FTA3</accession>
<name>A0ACC2FTA3_DALPE</name>
<keyword evidence="2" id="KW-1185">Reference proteome</keyword>
<reference evidence="1" key="1">
    <citation type="submission" date="2021-05" db="EMBL/GenBank/DDBJ databases">
        <authorList>
            <person name="Pan Q."/>
            <person name="Jouanno E."/>
            <person name="Zahm M."/>
            <person name="Klopp C."/>
            <person name="Cabau C."/>
            <person name="Louis A."/>
            <person name="Berthelot C."/>
            <person name="Parey E."/>
            <person name="Roest Crollius H."/>
            <person name="Montfort J."/>
            <person name="Robinson-Rechavi M."/>
            <person name="Bouchez O."/>
            <person name="Lampietro C."/>
            <person name="Lopez Roques C."/>
            <person name="Donnadieu C."/>
            <person name="Postlethwait J."/>
            <person name="Bobe J."/>
            <person name="Dillon D."/>
            <person name="Chandos A."/>
            <person name="von Hippel F."/>
            <person name="Guiguen Y."/>
        </authorList>
    </citation>
    <scope>NUCLEOTIDE SEQUENCE</scope>
    <source>
        <strain evidence="1">YG-Jan2019</strain>
    </source>
</reference>
<proteinExistence type="predicted"/>
<gene>
    <name evidence="1" type="ORF">DPEC_G00251410</name>
</gene>
<comment type="caution">
    <text evidence="1">The sequence shown here is derived from an EMBL/GenBank/DDBJ whole genome shotgun (WGS) entry which is preliminary data.</text>
</comment>
<dbReference type="EMBL" id="CM055749">
    <property type="protein sequence ID" value="KAJ7994624.1"/>
    <property type="molecule type" value="Genomic_DNA"/>
</dbReference>
<evidence type="ECO:0000313" key="2">
    <source>
        <dbReference type="Proteomes" id="UP001157502"/>
    </source>
</evidence>